<name>A0A288QA34_9LACO</name>
<feature type="transmembrane region" description="Helical" evidence="1">
    <location>
        <begin position="142"/>
        <end position="168"/>
    </location>
</feature>
<dbReference type="PANTHER" id="PTHR37815">
    <property type="entry name" value="UPF0397 PROTEIN BC_2624-RELATED"/>
    <property type="match status" value="1"/>
</dbReference>
<reference evidence="2 3" key="1">
    <citation type="submission" date="2018-07" db="EMBL/GenBank/DDBJ databases">
        <title>Genomic Encyclopedia of Type Strains, Phase III (KMG-III): the genomes of soil and plant-associated and newly described type strains.</title>
        <authorList>
            <person name="Whitman W."/>
        </authorList>
    </citation>
    <scope>NUCLEOTIDE SEQUENCE [LARGE SCALE GENOMIC DNA]</scope>
    <source>
        <strain evidence="2 3">CECT 7031</strain>
    </source>
</reference>
<keyword evidence="1" id="KW-0812">Transmembrane</keyword>
<comment type="caution">
    <text evidence="2">The sequence shown here is derived from an EMBL/GenBank/DDBJ whole genome shotgun (WGS) entry which is preliminary data.</text>
</comment>
<comment type="similarity">
    <text evidence="1">Belongs to the UPF0397 family.</text>
</comment>
<protein>
    <recommendedName>
        <fullName evidence="1">UPF0397 protein DFP99_1399</fullName>
    </recommendedName>
</protein>
<proteinExistence type="inferred from homology"/>
<dbReference type="Pfam" id="PF07155">
    <property type="entry name" value="ECF-ribofla_trS"/>
    <property type="match status" value="1"/>
</dbReference>
<evidence type="ECO:0000313" key="2">
    <source>
        <dbReference type="EMBL" id="RDL05437.1"/>
    </source>
</evidence>
<dbReference type="GO" id="GO:0005886">
    <property type="term" value="C:plasma membrane"/>
    <property type="evidence" value="ECO:0007669"/>
    <property type="project" value="UniProtKB-SubCell"/>
</dbReference>
<dbReference type="PANTHER" id="PTHR37815:SF3">
    <property type="entry name" value="UPF0397 PROTEIN SPR0429"/>
    <property type="match status" value="1"/>
</dbReference>
<feature type="transmembrane region" description="Helical" evidence="1">
    <location>
        <begin position="113"/>
        <end position="136"/>
    </location>
</feature>
<keyword evidence="1" id="KW-1133">Transmembrane helix</keyword>
<sequence length="182" mass="19459">MKLSTRNVVATGIGAAVFFILFKFVAIPTGVANTQINVAEAWLALITAIFGPIVGALVAFIGHTLNDAVSYGSVWWSWVIADALFGLLLGLMTQRLALADGNLTTSKLIQFNIWQLIANVIAWAVVAPLGDILIYGEPAKKVFLQGAVTVGANFLSITILGTILLIAYNRTQVKRGSLTKED</sequence>
<dbReference type="AlphaFoldDB" id="A0A288QA34"/>
<dbReference type="InterPro" id="IPR022914">
    <property type="entry name" value="UPF0397"/>
</dbReference>
<keyword evidence="1" id="KW-1003">Cell membrane</keyword>
<dbReference type="EMBL" id="QRAS01000003">
    <property type="protein sequence ID" value="RDL05437.1"/>
    <property type="molecule type" value="Genomic_DNA"/>
</dbReference>
<evidence type="ECO:0000313" key="3">
    <source>
        <dbReference type="Proteomes" id="UP000254912"/>
    </source>
</evidence>
<dbReference type="Proteomes" id="UP000254912">
    <property type="component" value="Unassembled WGS sequence"/>
</dbReference>
<accession>A0A288QA34</accession>
<organism evidence="2 3">
    <name type="scientific">Weissella soli</name>
    <dbReference type="NCBI Taxonomy" id="155866"/>
    <lineage>
        <taxon>Bacteria</taxon>
        <taxon>Bacillati</taxon>
        <taxon>Bacillota</taxon>
        <taxon>Bacilli</taxon>
        <taxon>Lactobacillales</taxon>
        <taxon>Lactobacillaceae</taxon>
        <taxon>Weissella</taxon>
    </lineage>
</organism>
<keyword evidence="3" id="KW-1185">Reference proteome</keyword>
<gene>
    <name evidence="2" type="ORF">DFP99_1399</name>
</gene>
<feature type="transmembrane region" description="Helical" evidence="1">
    <location>
        <begin position="74"/>
        <end position="92"/>
    </location>
</feature>
<dbReference type="HAMAP" id="MF_01572">
    <property type="entry name" value="UPF0397"/>
    <property type="match status" value="1"/>
</dbReference>
<dbReference type="NCBIfam" id="NF010182">
    <property type="entry name" value="PRK13661.1"/>
    <property type="match status" value="1"/>
</dbReference>
<dbReference type="RefSeq" id="WP_070230414.1">
    <property type="nucleotide sequence ID" value="NZ_BJYO01000004.1"/>
</dbReference>
<feature type="transmembrane region" description="Helical" evidence="1">
    <location>
        <begin position="38"/>
        <end position="62"/>
    </location>
</feature>
<dbReference type="Gene3D" id="1.10.1760.20">
    <property type="match status" value="1"/>
</dbReference>
<evidence type="ECO:0000256" key="1">
    <source>
        <dbReference type="HAMAP-Rule" id="MF_01572"/>
    </source>
</evidence>
<feature type="transmembrane region" description="Helical" evidence="1">
    <location>
        <begin position="6"/>
        <end position="26"/>
    </location>
</feature>
<dbReference type="InterPro" id="IPR009825">
    <property type="entry name" value="ECF_substrate-spec-like"/>
</dbReference>
<dbReference type="GeneID" id="94546399"/>
<comment type="subcellular location">
    <subcellularLocation>
        <location evidence="1">Cell membrane</location>
        <topology evidence="1">Multi-pass membrane protein</topology>
    </subcellularLocation>
</comment>
<dbReference type="KEGG" id="wso:WSWS_01211"/>
<keyword evidence="1" id="KW-0472">Membrane</keyword>